<feature type="transmembrane region" description="Helical" evidence="1">
    <location>
        <begin position="33"/>
        <end position="66"/>
    </location>
</feature>
<name>A0A0G0FL38_9BACT</name>
<dbReference type="STRING" id="1618333.UR93_C0022G0010"/>
<gene>
    <name evidence="2" type="ORF">UR93_C0022G0010</name>
</gene>
<comment type="caution">
    <text evidence="2">The sequence shown here is derived from an EMBL/GenBank/DDBJ whole genome shotgun (WGS) entry which is preliminary data.</text>
</comment>
<evidence type="ECO:0008006" key="4">
    <source>
        <dbReference type="Google" id="ProtNLM"/>
    </source>
</evidence>
<feature type="transmembrane region" description="Helical" evidence="1">
    <location>
        <begin position="12"/>
        <end position="27"/>
    </location>
</feature>
<dbReference type="Proteomes" id="UP000034316">
    <property type="component" value="Unassembled WGS sequence"/>
</dbReference>
<dbReference type="EMBL" id="LBRB01000022">
    <property type="protein sequence ID" value="KKP88095.1"/>
    <property type="molecule type" value="Genomic_DNA"/>
</dbReference>
<sequence>MEIDMVRPQNSLIILLPIYFYLFYQSIKTKKSYYWILASLIALLGIGFHEFFALILFIQSIWIYFYLLKRYFIFTKNRQIKVIFVLTTITVYLILKDIVSGMSIYASIIYYGKVALSNILNVSDWKLWFINNYDTDGPGLQMGWPGVAGLAKYYSYYLSPVLITTLLALLLTLFRRKNSQLDSKLERKLIFFTTLPSLVFYFILSEILPRMNFTLLPDRYWFMFDIVLLIILVYLFKCIESESNKIFRKYLIIFTLSIIISIFGSFYVAKEKKALTTVSDKIASEWIVANTPDNSLFITQASNTPMINYFSRRKILLVEDTYFLDDNLQKDYLKNKSIAIQNQINEENTKIQNATEDINNKSENYDTS</sequence>
<dbReference type="AlphaFoldDB" id="A0A0G0FL38"/>
<evidence type="ECO:0000313" key="2">
    <source>
        <dbReference type="EMBL" id="KKP88095.1"/>
    </source>
</evidence>
<protein>
    <recommendedName>
        <fullName evidence="4">Glycosyltransferase RgtA/B/C/D-like domain-containing protein</fullName>
    </recommendedName>
</protein>
<proteinExistence type="predicted"/>
<organism evidence="2 3">
    <name type="scientific">Berkelbacteria bacterium GW2011_GWA2_35_9</name>
    <dbReference type="NCBI Taxonomy" id="1618333"/>
    <lineage>
        <taxon>Bacteria</taxon>
        <taxon>Candidatus Berkelbacteria</taxon>
    </lineage>
</organism>
<feature type="transmembrane region" description="Helical" evidence="1">
    <location>
        <begin position="189"/>
        <end position="208"/>
    </location>
</feature>
<keyword evidence="1" id="KW-0472">Membrane</keyword>
<keyword evidence="1" id="KW-0812">Transmembrane</keyword>
<accession>A0A0G0FL38</accession>
<feature type="non-terminal residue" evidence="2">
    <location>
        <position position="368"/>
    </location>
</feature>
<feature type="transmembrane region" description="Helical" evidence="1">
    <location>
        <begin position="220"/>
        <end position="239"/>
    </location>
</feature>
<reference evidence="2 3" key="1">
    <citation type="journal article" date="2015" name="Nature">
        <title>rRNA introns, odd ribosomes, and small enigmatic genomes across a large radiation of phyla.</title>
        <authorList>
            <person name="Brown C.T."/>
            <person name="Hug L.A."/>
            <person name="Thomas B.C."/>
            <person name="Sharon I."/>
            <person name="Castelle C.J."/>
            <person name="Singh A."/>
            <person name="Wilkins M.J."/>
            <person name="Williams K.H."/>
            <person name="Banfield J.F."/>
        </authorList>
    </citation>
    <scope>NUCLEOTIDE SEQUENCE [LARGE SCALE GENOMIC DNA]</scope>
</reference>
<keyword evidence="1" id="KW-1133">Transmembrane helix</keyword>
<evidence type="ECO:0000313" key="3">
    <source>
        <dbReference type="Proteomes" id="UP000034316"/>
    </source>
</evidence>
<evidence type="ECO:0000256" key="1">
    <source>
        <dbReference type="SAM" id="Phobius"/>
    </source>
</evidence>
<feature type="transmembrane region" description="Helical" evidence="1">
    <location>
        <begin position="154"/>
        <end position="174"/>
    </location>
</feature>
<feature type="transmembrane region" description="Helical" evidence="1">
    <location>
        <begin position="251"/>
        <end position="269"/>
    </location>
</feature>